<dbReference type="EMBL" id="BA000011">
    <property type="protein sequence ID" value="BAB59880.1"/>
    <property type="molecule type" value="Genomic_DNA"/>
</dbReference>
<dbReference type="AlphaFoldDB" id="Q97AS1"/>
<keyword evidence="2" id="KW-1185">Reference proteome</keyword>
<dbReference type="KEGG" id="tvo:TVG0742218"/>
<dbReference type="Proteomes" id="UP000001017">
    <property type="component" value="Chromosome"/>
</dbReference>
<name>Q97AS1_THEVO</name>
<gene>
    <name evidence="1" type="ORF">TVG0742218</name>
</gene>
<sequence length="87" mass="10121">MDLILLQYLCHCIKRANDMEKDKANIEKCIYYNSGNCELSSYVTKCTLCLNYKSFYQIGKKKKLIYDIFDLEPEIAEISSGSQSKLF</sequence>
<protein>
    <submittedName>
        <fullName evidence="1">TVG0742218 protein</fullName>
    </submittedName>
</protein>
<accession>Q97AS1</accession>
<dbReference type="STRING" id="273116.gene:9381528"/>
<reference evidence="1 2" key="1">
    <citation type="journal article" date="1999" name="Proc. Jpn. Acad.">
        <title>Determination of the complete genomic DNA sequence of Thermoplasma volvanium GSS1.</title>
        <authorList>
            <person name="Kawashima T."/>
            <person name="Yamamoto Y."/>
            <person name="Aramaki H."/>
            <person name="Nunoshiba T."/>
            <person name="Kawamoto T."/>
            <person name="Watanabe K."/>
            <person name="Yamazaki M."/>
            <person name="Kanehori K."/>
            <person name="Amano N."/>
            <person name="Ohya Y."/>
            <person name="Makino K."/>
            <person name="Suzuki M."/>
        </authorList>
    </citation>
    <scope>NUCLEOTIDE SEQUENCE [LARGE SCALE GENOMIC DNA]</scope>
    <source>
        <strain evidence="2">ATCC 51530 / DSM 4299 / JCM 9571 / NBRC 15438 / GSS1</strain>
    </source>
</reference>
<dbReference type="PaxDb" id="273116-14324954"/>
<evidence type="ECO:0000313" key="1">
    <source>
        <dbReference type="EMBL" id="BAB59880.1"/>
    </source>
</evidence>
<proteinExistence type="predicted"/>
<evidence type="ECO:0000313" key="2">
    <source>
        <dbReference type="Proteomes" id="UP000001017"/>
    </source>
</evidence>
<dbReference type="HOGENOM" id="CLU_2476212_0_0_2"/>
<organism evidence="1 2">
    <name type="scientific">Thermoplasma volcanium (strain ATCC 51530 / DSM 4299 / JCM 9571 / NBRC 15438 / GSS1)</name>
    <dbReference type="NCBI Taxonomy" id="273116"/>
    <lineage>
        <taxon>Archaea</taxon>
        <taxon>Methanobacteriati</taxon>
        <taxon>Thermoplasmatota</taxon>
        <taxon>Thermoplasmata</taxon>
        <taxon>Thermoplasmatales</taxon>
        <taxon>Thermoplasmataceae</taxon>
        <taxon>Thermoplasma</taxon>
    </lineage>
</organism>
<reference evidence="1 2" key="2">
    <citation type="journal article" date="2000" name="Proc. Natl. Acad. Sci. U.S.A.">
        <title>Archaeal adaptation to higher temperatures revealed by genomic sequence of Thermoplasma volcanium.</title>
        <authorList>
            <person name="Kawashima T."/>
            <person name="Amano N."/>
            <person name="Koike H."/>
            <person name="Makino S."/>
            <person name="Higuchi S."/>
            <person name="Kawashima-Ohya Y."/>
            <person name="Watanabe K."/>
            <person name="Yamazaki M."/>
            <person name="Kanehori K."/>
            <person name="Kawamoto T."/>
            <person name="Nunoshiba T."/>
            <person name="Yamamoto Y."/>
            <person name="Aramaki H."/>
            <person name="Makino K."/>
            <person name="Suzuki M."/>
        </authorList>
    </citation>
    <scope>NUCLEOTIDE SEQUENCE [LARGE SCALE GENOMIC DNA]</scope>
    <source>
        <strain evidence="2">ATCC 51530 / DSM 4299 / JCM 9571 / NBRC 15438 / GSS1</strain>
    </source>
</reference>